<evidence type="ECO:0000313" key="4">
    <source>
        <dbReference type="Proteomes" id="UP001239462"/>
    </source>
</evidence>
<feature type="region of interest" description="Disordered" evidence="1">
    <location>
        <begin position="92"/>
        <end position="146"/>
    </location>
</feature>
<dbReference type="Proteomes" id="UP001239462">
    <property type="component" value="Unassembled WGS sequence"/>
</dbReference>
<name>A0ABT7PM65_9BACT</name>
<accession>A0ABT7PM65</accession>
<dbReference type="EMBL" id="JASZZN010000014">
    <property type="protein sequence ID" value="MDM4017423.1"/>
    <property type="molecule type" value="Genomic_DNA"/>
</dbReference>
<keyword evidence="4" id="KW-1185">Reference proteome</keyword>
<evidence type="ECO:0000256" key="1">
    <source>
        <dbReference type="SAM" id="MobiDB-lite"/>
    </source>
</evidence>
<evidence type="ECO:0000313" key="3">
    <source>
        <dbReference type="EMBL" id="MDM4017423.1"/>
    </source>
</evidence>
<organism evidence="3 4">
    <name type="scientific">Roseiconus lacunae</name>
    <dbReference type="NCBI Taxonomy" id="2605694"/>
    <lineage>
        <taxon>Bacteria</taxon>
        <taxon>Pseudomonadati</taxon>
        <taxon>Planctomycetota</taxon>
        <taxon>Planctomycetia</taxon>
        <taxon>Pirellulales</taxon>
        <taxon>Pirellulaceae</taxon>
        <taxon>Roseiconus</taxon>
    </lineage>
</organism>
<sequence>MKRVIKRALVATAIASTTLGAAAPVLACGGSRPRVRNAYTAGYASHYTPARTQYYQTPTYAHAQQYGYSQGRVQTASPIQAAPVQQQTPQQVIQQPAIQQSAVTQAQSASTPSVPTSSPVTSQSRPNSQAAPTPQSNATKPAQDAETSALAALAALAGTSTNAAQVSTESAAPSAAPTQTAPGHVGTFEATLPSSIAVNLQLGNDGTFTWTVNRDGTPKSFSGQYRIDQGKLTLVRSNDLQKMVGTFVPSGNGFKFTLEGANKDGLNFQRV</sequence>
<keyword evidence="2" id="KW-0732">Signal</keyword>
<proteinExistence type="predicted"/>
<evidence type="ECO:0000256" key="2">
    <source>
        <dbReference type="SAM" id="SignalP"/>
    </source>
</evidence>
<feature type="chain" id="PRO_5046902678" evidence="2">
    <location>
        <begin position="28"/>
        <end position="271"/>
    </location>
</feature>
<dbReference type="RefSeq" id="WP_289164888.1">
    <property type="nucleotide sequence ID" value="NZ_JASZZN010000014.1"/>
</dbReference>
<feature type="region of interest" description="Disordered" evidence="1">
    <location>
        <begin position="165"/>
        <end position="185"/>
    </location>
</feature>
<feature type="signal peptide" evidence="2">
    <location>
        <begin position="1"/>
        <end position="27"/>
    </location>
</feature>
<comment type="caution">
    <text evidence="3">The sequence shown here is derived from an EMBL/GenBank/DDBJ whole genome shotgun (WGS) entry which is preliminary data.</text>
</comment>
<feature type="compositionally biased region" description="Polar residues" evidence="1">
    <location>
        <begin position="125"/>
        <end position="140"/>
    </location>
</feature>
<gene>
    <name evidence="3" type="ORF">QTN89_18385</name>
</gene>
<feature type="compositionally biased region" description="Low complexity" evidence="1">
    <location>
        <begin position="165"/>
        <end position="182"/>
    </location>
</feature>
<protein>
    <submittedName>
        <fullName evidence="3">Uncharacterized protein</fullName>
    </submittedName>
</protein>
<feature type="compositionally biased region" description="Low complexity" evidence="1">
    <location>
        <begin position="92"/>
        <end position="124"/>
    </location>
</feature>
<reference evidence="3 4" key="1">
    <citation type="submission" date="2023-06" db="EMBL/GenBank/DDBJ databases">
        <title>Roseiconus lacunae JC819 isolated from Gulf of Mannar region, Tamil Nadu.</title>
        <authorList>
            <person name="Pk S."/>
            <person name="Ch S."/>
            <person name="Ch V.R."/>
        </authorList>
    </citation>
    <scope>NUCLEOTIDE SEQUENCE [LARGE SCALE GENOMIC DNA]</scope>
    <source>
        <strain evidence="3 4">JC819</strain>
    </source>
</reference>